<feature type="domain" description="Pseudouridine synthase RsuA/RluA-like" evidence="4">
    <location>
        <begin position="77"/>
        <end position="226"/>
    </location>
</feature>
<dbReference type="GO" id="GO:0003723">
    <property type="term" value="F:RNA binding"/>
    <property type="evidence" value="ECO:0007669"/>
    <property type="project" value="InterPro"/>
</dbReference>
<protein>
    <recommendedName>
        <fullName evidence="2">RNA pseudouridylate synthase</fullName>
    </recommendedName>
    <alternativeName>
        <fullName evidence="3">RNA-uridine isomerase</fullName>
    </alternativeName>
</protein>
<reference evidence="5" key="1">
    <citation type="submission" date="2020-10" db="EMBL/GenBank/DDBJ databases">
        <authorList>
            <person name="Gilroy R."/>
        </authorList>
    </citation>
    <scope>NUCLEOTIDE SEQUENCE</scope>
    <source>
        <strain evidence="5">ChiSjej6B24-2974</strain>
    </source>
</reference>
<dbReference type="EMBL" id="DVFZ01000119">
    <property type="protein sequence ID" value="HIQ83977.1"/>
    <property type="molecule type" value="Genomic_DNA"/>
</dbReference>
<evidence type="ECO:0000259" key="4">
    <source>
        <dbReference type="Pfam" id="PF00849"/>
    </source>
</evidence>
<dbReference type="GO" id="GO:0009982">
    <property type="term" value="F:pseudouridine synthase activity"/>
    <property type="evidence" value="ECO:0007669"/>
    <property type="project" value="InterPro"/>
</dbReference>
<comment type="catalytic activity">
    <reaction evidence="1">
        <text>a uridine in RNA = a pseudouridine in RNA</text>
        <dbReference type="Rhea" id="RHEA:48348"/>
        <dbReference type="Rhea" id="RHEA-COMP:12068"/>
        <dbReference type="Rhea" id="RHEA-COMP:12069"/>
        <dbReference type="ChEBI" id="CHEBI:65314"/>
        <dbReference type="ChEBI" id="CHEBI:65315"/>
    </reaction>
</comment>
<dbReference type="SUPFAM" id="SSF55120">
    <property type="entry name" value="Pseudouridine synthase"/>
    <property type="match status" value="1"/>
</dbReference>
<dbReference type="GO" id="GO:0001522">
    <property type="term" value="P:pseudouridine synthesis"/>
    <property type="evidence" value="ECO:0007669"/>
    <property type="project" value="InterPro"/>
</dbReference>
<name>A0A9D1CXB7_9FIRM</name>
<proteinExistence type="predicted"/>
<evidence type="ECO:0000256" key="2">
    <source>
        <dbReference type="ARBA" id="ARBA00031870"/>
    </source>
</evidence>
<dbReference type="CDD" id="cd02869">
    <property type="entry name" value="PseudoU_synth_RluA_like"/>
    <property type="match status" value="1"/>
</dbReference>
<dbReference type="Pfam" id="PF00849">
    <property type="entry name" value="PseudoU_synth_2"/>
    <property type="match status" value="1"/>
</dbReference>
<evidence type="ECO:0000256" key="3">
    <source>
        <dbReference type="ARBA" id="ARBA00033164"/>
    </source>
</evidence>
<evidence type="ECO:0000256" key="1">
    <source>
        <dbReference type="ARBA" id="ARBA00000073"/>
    </source>
</evidence>
<dbReference type="AlphaFoldDB" id="A0A9D1CXB7"/>
<comment type="caution">
    <text evidence="5">The sequence shown here is derived from an EMBL/GenBank/DDBJ whole genome shotgun (WGS) entry which is preliminary data.</text>
</comment>
<sequence length="288" mass="32138">MITHRIPDGVGEMPARRYIRRAWPLLPEREVRAAFARRDVKRNGARIAPVDVVRGGDELMLYINAAFSLDALFDDGHLLAVLKPQGLPVDVDRDGVGADTLLARLRAYNPDARLLHRLDAQTGGVLLAALDEDTYARGLAAFHDHQLRKVYRAVALGAFKSQAGELRDYLVKDAARATVRVVKQPGKGAKSITTRYRVLKPLGKGRSLIELEPVTGRTHQLRAHMAFYGHPLLGDDKYGDRADRAARLHLWCRLVEPLAGALEKYEGYRFEAPEPDWGKELADSPDRL</sequence>
<dbReference type="InterPro" id="IPR006145">
    <property type="entry name" value="PsdUridine_synth_RsuA/RluA"/>
</dbReference>
<evidence type="ECO:0000313" key="5">
    <source>
        <dbReference type="EMBL" id="HIQ83977.1"/>
    </source>
</evidence>
<dbReference type="InterPro" id="IPR050188">
    <property type="entry name" value="RluA_PseudoU_synthase"/>
</dbReference>
<dbReference type="GO" id="GO:0140098">
    <property type="term" value="F:catalytic activity, acting on RNA"/>
    <property type="evidence" value="ECO:0007669"/>
    <property type="project" value="UniProtKB-ARBA"/>
</dbReference>
<evidence type="ECO:0000313" key="6">
    <source>
        <dbReference type="Proteomes" id="UP000824260"/>
    </source>
</evidence>
<reference evidence="5" key="2">
    <citation type="journal article" date="2021" name="PeerJ">
        <title>Extensive microbial diversity within the chicken gut microbiome revealed by metagenomics and culture.</title>
        <authorList>
            <person name="Gilroy R."/>
            <person name="Ravi A."/>
            <person name="Getino M."/>
            <person name="Pursley I."/>
            <person name="Horton D.L."/>
            <person name="Alikhan N.F."/>
            <person name="Baker D."/>
            <person name="Gharbi K."/>
            <person name="Hall N."/>
            <person name="Watson M."/>
            <person name="Adriaenssens E.M."/>
            <person name="Foster-Nyarko E."/>
            <person name="Jarju S."/>
            <person name="Secka A."/>
            <person name="Antonio M."/>
            <person name="Oren A."/>
            <person name="Chaudhuri R.R."/>
            <person name="La Ragione R."/>
            <person name="Hildebrand F."/>
            <person name="Pallen M.J."/>
        </authorList>
    </citation>
    <scope>NUCLEOTIDE SEQUENCE</scope>
    <source>
        <strain evidence="5">ChiSjej6B24-2974</strain>
    </source>
</reference>
<dbReference type="PANTHER" id="PTHR21600">
    <property type="entry name" value="MITOCHONDRIAL RNA PSEUDOURIDINE SYNTHASE"/>
    <property type="match status" value="1"/>
</dbReference>
<accession>A0A9D1CXB7</accession>
<gene>
    <name evidence="5" type="ORF">IAA52_12865</name>
</gene>
<dbReference type="InterPro" id="IPR020103">
    <property type="entry name" value="PsdUridine_synth_cat_dom_sf"/>
</dbReference>
<dbReference type="GO" id="GO:0006396">
    <property type="term" value="P:RNA processing"/>
    <property type="evidence" value="ECO:0007669"/>
    <property type="project" value="UniProtKB-ARBA"/>
</dbReference>
<dbReference type="Proteomes" id="UP000824260">
    <property type="component" value="Unassembled WGS sequence"/>
</dbReference>
<organism evidence="5 6">
    <name type="scientific">Candidatus Pullichristensenella stercorigallinarum</name>
    <dbReference type="NCBI Taxonomy" id="2840909"/>
    <lineage>
        <taxon>Bacteria</taxon>
        <taxon>Bacillati</taxon>
        <taxon>Bacillota</taxon>
        <taxon>Clostridia</taxon>
        <taxon>Candidatus Pullichristensenella</taxon>
    </lineage>
</organism>
<dbReference type="Gene3D" id="3.30.2350.10">
    <property type="entry name" value="Pseudouridine synthase"/>
    <property type="match status" value="1"/>
</dbReference>